<dbReference type="AlphaFoldDB" id="A0A8S3YP97"/>
<comment type="caution">
    <text evidence="1">The sequence shown here is derived from an EMBL/GenBank/DDBJ whole genome shotgun (WGS) entry which is preliminary data.</text>
</comment>
<name>A0A8S3YP97_9EUPU</name>
<dbReference type="PANTHER" id="PTHR35665">
    <property type="entry name" value="PROTEIN LKAAEAR1"/>
    <property type="match status" value="1"/>
</dbReference>
<keyword evidence="2" id="KW-1185">Reference proteome</keyword>
<dbReference type="InterPro" id="IPR029152">
    <property type="entry name" value="LKAAEAR1"/>
</dbReference>
<organism evidence="1 2">
    <name type="scientific">Candidula unifasciata</name>
    <dbReference type="NCBI Taxonomy" id="100452"/>
    <lineage>
        <taxon>Eukaryota</taxon>
        <taxon>Metazoa</taxon>
        <taxon>Spiralia</taxon>
        <taxon>Lophotrochozoa</taxon>
        <taxon>Mollusca</taxon>
        <taxon>Gastropoda</taxon>
        <taxon>Heterobranchia</taxon>
        <taxon>Euthyneura</taxon>
        <taxon>Panpulmonata</taxon>
        <taxon>Eupulmonata</taxon>
        <taxon>Stylommatophora</taxon>
        <taxon>Helicina</taxon>
        <taxon>Helicoidea</taxon>
        <taxon>Geomitridae</taxon>
        <taxon>Candidula</taxon>
    </lineage>
</organism>
<reference evidence="1" key="1">
    <citation type="submission" date="2021-04" db="EMBL/GenBank/DDBJ databases">
        <authorList>
            <consortium name="Molecular Ecology Group"/>
        </authorList>
    </citation>
    <scope>NUCLEOTIDE SEQUENCE</scope>
</reference>
<evidence type="ECO:0000313" key="1">
    <source>
        <dbReference type="EMBL" id="CAG5116166.1"/>
    </source>
</evidence>
<dbReference type="Pfam" id="PF15478">
    <property type="entry name" value="LKAAEAR"/>
    <property type="match status" value="1"/>
</dbReference>
<proteinExistence type="predicted"/>
<accession>A0A8S3YP97</accession>
<dbReference type="OrthoDB" id="10045727at2759"/>
<sequence length="160" mass="18366">MNQNTLPPIKKSGAGKGINLVQKSRKLAYEEPAKEIQDASYKSKKRLRELKKMKQSQIKPVSIEAEIERDKHIRIIGQLKAAEARNRIRTMRLRYEANKAQEISHLIACQPVALKAIRLEALVPPYTEVKEKTELLDKFQRQRVEALLEDSLGLLTNRVV</sequence>
<gene>
    <name evidence="1" type="ORF">CUNI_LOCUS1724</name>
</gene>
<dbReference type="PANTHER" id="PTHR35665:SF1">
    <property type="entry name" value="PROTEIN LKAAEAR1"/>
    <property type="match status" value="1"/>
</dbReference>
<protein>
    <submittedName>
        <fullName evidence="1">Uncharacterized protein</fullName>
    </submittedName>
</protein>
<evidence type="ECO:0000313" key="2">
    <source>
        <dbReference type="Proteomes" id="UP000678393"/>
    </source>
</evidence>
<dbReference type="Proteomes" id="UP000678393">
    <property type="component" value="Unassembled WGS sequence"/>
</dbReference>
<dbReference type="EMBL" id="CAJHNH020000219">
    <property type="protein sequence ID" value="CAG5116166.1"/>
    <property type="molecule type" value="Genomic_DNA"/>
</dbReference>